<proteinExistence type="predicted"/>
<gene>
    <name evidence="1" type="ORF">SS37A_29310</name>
</gene>
<keyword evidence="2" id="KW-1185">Reference proteome</keyword>
<sequence length="117" mass="13320">MDHVFWKPAFESALDFIADKEDGDIFMDLKNIVPETFISATKGRCATLYSKLSKGVHWEFFVSSVVMDEGTLKDAIRDSCIQIANMGLVSHFVPTAYRSLNPDDALDTYREFRKAFQ</sequence>
<dbReference type="EMBL" id="AP027142">
    <property type="protein sequence ID" value="BDV35402.1"/>
    <property type="molecule type" value="Genomic_DNA"/>
</dbReference>
<name>A0ABM8EBQ4_9HYPH</name>
<dbReference type="Proteomes" id="UP001317629">
    <property type="component" value="Chromosome"/>
</dbReference>
<reference evidence="1 2" key="1">
    <citation type="journal article" date="2023" name="Int. J. Syst. Evol. Microbiol.">
        <title>Methylocystis iwaonis sp. nov., a type II methane-oxidizing bacterium from surface soil of a rice paddy field in Japan, and emended description of the genus Methylocystis (ex Whittenbury et al. 1970) Bowman et al. 1993.</title>
        <authorList>
            <person name="Kaise H."/>
            <person name="Sawadogo J.B."/>
            <person name="Alam M.S."/>
            <person name="Ueno C."/>
            <person name="Dianou D."/>
            <person name="Shinjo R."/>
            <person name="Asakawa S."/>
        </authorList>
    </citation>
    <scope>NUCLEOTIDE SEQUENCE [LARGE SCALE GENOMIC DNA]</scope>
    <source>
        <strain evidence="1 2">SS37A-Re</strain>
    </source>
</reference>
<organism evidence="1 2">
    <name type="scientific">Methylocystis iwaonis</name>
    <dbReference type="NCBI Taxonomy" id="2885079"/>
    <lineage>
        <taxon>Bacteria</taxon>
        <taxon>Pseudomonadati</taxon>
        <taxon>Pseudomonadota</taxon>
        <taxon>Alphaproteobacteria</taxon>
        <taxon>Hyphomicrobiales</taxon>
        <taxon>Methylocystaceae</taxon>
        <taxon>Methylocystis</taxon>
    </lineage>
</organism>
<evidence type="ECO:0000313" key="2">
    <source>
        <dbReference type="Proteomes" id="UP001317629"/>
    </source>
</evidence>
<protein>
    <submittedName>
        <fullName evidence="1">Uncharacterized protein</fullName>
    </submittedName>
</protein>
<accession>A0ABM8EBQ4</accession>
<evidence type="ECO:0000313" key="1">
    <source>
        <dbReference type="EMBL" id="BDV35402.1"/>
    </source>
</evidence>